<proteinExistence type="predicted"/>
<dbReference type="STRING" id="485917.Phep_2393"/>
<protein>
    <submittedName>
        <fullName evidence="2">Uncharacterized protein</fullName>
    </submittedName>
</protein>
<dbReference type="AlphaFoldDB" id="C6XYW5"/>
<sequence length="59" mass="6977">MKVIMKEQEKKGHEMDKPLAKAGSLNLPKKKLQTDEPLSEKDEVKQAEERQRKRMKDRD</sequence>
<evidence type="ECO:0000256" key="1">
    <source>
        <dbReference type="SAM" id="MobiDB-lite"/>
    </source>
</evidence>
<dbReference type="EMBL" id="CP001681">
    <property type="protein sequence ID" value="ACU04597.1"/>
    <property type="molecule type" value="Genomic_DNA"/>
</dbReference>
<feature type="compositionally biased region" description="Basic and acidic residues" evidence="1">
    <location>
        <begin position="32"/>
        <end position="59"/>
    </location>
</feature>
<reference evidence="2 3" key="1">
    <citation type="journal article" date="2009" name="Stand. Genomic Sci.">
        <title>Complete genome sequence of Pedobacter heparinus type strain (HIM 762-3).</title>
        <authorList>
            <person name="Han C."/>
            <person name="Spring S."/>
            <person name="Lapidus A."/>
            <person name="Del Rio T.G."/>
            <person name="Tice H."/>
            <person name="Copeland A."/>
            <person name="Cheng J.F."/>
            <person name="Lucas S."/>
            <person name="Chen F."/>
            <person name="Nolan M."/>
            <person name="Bruce D."/>
            <person name="Goodwin L."/>
            <person name="Pitluck S."/>
            <person name="Ivanova N."/>
            <person name="Mavromatis K."/>
            <person name="Mikhailova N."/>
            <person name="Pati A."/>
            <person name="Chen A."/>
            <person name="Palaniappan K."/>
            <person name="Land M."/>
            <person name="Hauser L."/>
            <person name="Chang Y.J."/>
            <person name="Jeffries C.C."/>
            <person name="Saunders E."/>
            <person name="Chertkov O."/>
            <person name="Brettin T."/>
            <person name="Goker M."/>
            <person name="Rohde M."/>
            <person name="Bristow J."/>
            <person name="Eisen J.A."/>
            <person name="Markowitz V."/>
            <person name="Hugenholtz P."/>
            <person name="Kyrpides N.C."/>
            <person name="Klenk H.P."/>
            <person name="Detter J.C."/>
        </authorList>
    </citation>
    <scope>NUCLEOTIDE SEQUENCE [LARGE SCALE GENOMIC DNA]</scope>
    <source>
        <strain evidence="3">ATCC 13125 / DSM 2366 / CIP 104194 / JCM 7457 / NBRC 12017 / NCIMB 9290 / NRRL B-14731 / HIM 762-3</strain>
    </source>
</reference>
<accession>C6XYW5</accession>
<dbReference type="KEGG" id="phe:Phep_2393"/>
<dbReference type="Proteomes" id="UP000000852">
    <property type="component" value="Chromosome"/>
</dbReference>
<name>C6XYW5_PEDHD</name>
<dbReference type="HOGENOM" id="CLU_2956484_0_0_10"/>
<feature type="compositionally biased region" description="Basic and acidic residues" evidence="1">
    <location>
        <begin position="1"/>
        <end position="19"/>
    </location>
</feature>
<evidence type="ECO:0000313" key="2">
    <source>
        <dbReference type="EMBL" id="ACU04597.1"/>
    </source>
</evidence>
<organism evidence="2 3">
    <name type="scientific">Pedobacter heparinus (strain ATCC 13125 / DSM 2366 / CIP 104194 / JCM 7457 / NBRC 12017 / NCIMB 9290 / NRRL B-14731 / HIM 762-3)</name>
    <dbReference type="NCBI Taxonomy" id="485917"/>
    <lineage>
        <taxon>Bacteria</taxon>
        <taxon>Pseudomonadati</taxon>
        <taxon>Bacteroidota</taxon>
        <taxon>Sphingobacteriia</taxon>
        <taxon>Sphingobacteriales</taxon>
        <taxon>Sphingobacteriaceae</taxon>
        <taxon>Pedobacter</taxon>
    </lineage>
</organism>
<evidence type="ECO:0000313" key="3">
    <source>
        <dbReference type="Proteomes" id="UP000000852"/>
    </source>
</evidence>
<feature type="region of interest" description="Disordered" evidence="1">
    <location>
        <begin position="1"/>
        <end position="59"/>
    </location>
</feature>
<gene>
    <name evidence="2" type="ordered locus">Phep_2393</name>
</gene>
<keyword evidence="3" id="KW-1185">Reference proteome</keyword>